<protein>
    <submittedName>
        <fullName evidence="2">Uncharacterized protein</fullName>
    </submittedName>
</protein>
<reference evidence="2 3" key="1">
    <citation type="submission" date="2022-04" db="EMBL/GenBank/DDBJ databases">
        <title>Genome diversity in the genus Frankia.</title>
        <authorList>
            <person name="Carlos-Shanley C."/>
            <person name="Hahn D."/>
        </authorList>
    </citation>
    <scope>NUCLEOTIDE SEQUENCE [LARGE SCALE GENOMIC DNA]</scope>
    <source>
        <strain evidence="2 3">Ag45/Mut15</strain>
    </source>
</reference>
<dbReference type="EMBL" id="JALKFT010000002">
    <property type="protein sequence ID" value="MCK9874669.1"/>
    <property type="molecule type" value="Genomic_DNA"/>
</dbReference>
<gene>
    <name evidence="2" type="ORF">MXD59_02525</name>
</gene>
<sequence>MALIANAPYASLAGWDGRVAHGLRFTTEVVPSPSSAPSDPVTAPWLGWGVSPAHPVAGSSVSREREIEPESPTAPDIAGRLTPTVGARVVLLAPRTFVAGLAQRELAARLNLCGWAPDTRRWVSVAFGGWVSLLSSADRHVAAVHFAQRHPTDDLLDLDAGWALLQMDVGEVVVRTNRECLQLGRMGAIGLLLPVLRG</sequence>
<evidence type="ECO:0000313" key="3">
    <source>
        <dbReference type="Proteomes" id="UP001201873"/>
    </source>
</evidence>
<accession>A0ABT0JT22</accession>
<name>A0ABT0JT22_9ACTN</name>
<evidence type="ECO:0000313" key="2">
    <source>
        <dbReference type="EMBL" id="MCK9874669.1"/>
    </source>
</evidence>
<dbReference type="Proteomes" id="UP001201873">
    <property type="component" value="Unassembled WGS sequence"/>
</dbReference>
<dbReference type="RefSeq" id="WP_248823292.1">
    <property type="nucleotide sequence ID" value="NZ_JALKFT010000002.1"/>
</dbReference>
<comment type="caution">
    <text evidence="2">The sequence shown here is derived from an EMBL/GenBank/DDBJ whole genome shotgun (WGS) entry which is preliminary data.</text>
</comment>
<organism evidence="2 3">
    <name type="scientific">Frankia umida</name>
    <dbReference type="NCBI Taxonomy" id="573489"/>
    <lineage>
        <taxon>Bacteria</taxon>
        <taxon>Bacillati</taxon>
        <taxon>Actinomycetota</taxon>
        <taxon>Actinomycetes</taxon>
        <taxon>Frankiales</taxon>
        <taxon>Frankiaceae</taxon>
        <taxon>Frankia</taxon>
    </lineage>
</organism>
<keyword evidence="3" id="KW-1185">Reference proteome</keyword>
<evidence type="ECO:0000256" key="1">
    <source>
        <dbReference type="SAM" id="MobiDB-lite"/>
    </source>
</evidence>
<feature type="region of interest" description="Disordered" evidence="1">
    <location>
        <begin position="57"/>
        <end position="79"/>
    </location>
</feature>
<proteinExistence type="predicted"/>